<sequence>MGETTDAEKVDLRASDIEACRICLETDVKLHSLQDTRLGICLKSIGGFTKSIEGLPNFVCYECAPILIKCNKLLEKGKIAESTLQEIFFKNGRLTKLLIKEQKNSDPQLQSPLDSYLKLNYYYMRHEDNSSISRVTKNETKEESSLGDEMTVQEQLMGIINNLTKDKEVVKNIKFGRNNETIPNVPVVVETINNVGQEEETIQDLTQDEDNIIIDCDAEPTQADGPVIEIVSDDDKMGEDDFDNSNTYAVGEEDTVDEMQPYDYGHTDYDYDYGHTERTQEYNPRGFYYRQRMPPWGYRGYRRRRYQDGDKFVRRYFSIHLIQKPGRRPCKRYFCMYCPEAFNYLDDARDHVVKGCRNPDDPNNQPEFYPATAWVRVIKDGEQ</sequence>
<name>A0AAD8E1D0_MYTSE</name>
<dbReference type="Proteomes" id="UP001231518">
    <property type="component" value="Chromosome 1"/>
</dbReference>
<evidence type="ECO:0008006" key="3">
    <source>
        <dbReference type="Google" id="ProtNLM"/>
    </source>
</evidence>
<keyword evidence="2" id="KW-1185">Reference proteome</keyword>
<dbReference type="AlphaFoldDB" id="A0AAD8E1D0"/>
<organism evidence="1 2">
    <name type="scientific">Mythimna separata</name>
    <name type="common">Oriental armyworm</name>
    <name type="synonym">Pseudaletia separata</name>
    <dbReference type="NCBI Taxonomy" id="271217"/>
    <lineage>
        <taxon>Eukaryota</taxon>
        <taxon>Metazoa</taxon>
        <taxon>Ecdysozoa</taxon>
        <taxon>Arthropoda</taxon>
        <taxon>Hexapoda</taxon>
        <taxon>Insecta</taxon>
        <taxon>Pterygota</taxon>
        <taxon>Neoptera</taxon>
        <taxon>Endopterygota</taxon>
        <taxon>Lepidoptera</taxon>
        <taxon>Glossata</taxon>
        <taxon>Ditrysia</taxon>
        <taxon>Noctuoidea</taxon>
        <taxon>Noctuidae</taxon>
        <taxon>Noctuinae</taxon>
        <taxon>Hadenini</taxon>
        <taxon>Mythimna</taxon>
    </lineage>
</organism>
<gene>
    <name evidence="1" type="ORF">PYW07_000263</name>
</gene>
<accession>A0AAD8E1D0</accession>
<evidence type="ECO:0000313" key="1">
    <source>
        <dbReference type="EMBL" id="KAJ8736992.1"/>
    </source>
</evidence>
<reference evidence="1" key="1">
    <citation type="submission" date="2023-03" db="EMBL/GenBank/DDBJ databases">
        <title>Chromosome-level genomes of two armyworms, Mythimna separata and Mythimna loreyi, provide insights into the biosynthesis and reception of sex pheromones.</title>
        <authorList>
            <person name="Zhao H."/>
        </authorList>
    </citation>
    <scope>NUCLEOTIDE SEQUENCE</scope>
    <source>
        <strain evidence="1">BeijingLab</strain>
        <tissue evidence="1">Pupa</tissue>
    </source>
</reference>
<comment type="caution">
    <text evidence="1">The sequence shown here is derived from an EMBL/GenBank/DDBJ whole genome shotgun (WGS) entry which is preliminary data.</text>
</comment>
<dbReference type="EMBL" id="JARGEI010000001">
    <property type="protein sequence ID" value="KAJ8736992.1"/>
    <property type="molecule type" value="Genomic_DNA"/>
</dbReference>
<protein>
    <recommendedName>
        <fullName evidence="3">ZAD domain-containing protein</fullName>
    </recommendedName>
</protein>
<proteinExistence type="predicted"/>
<evidence type="ECO:0000313" key="2">
    <source>
        <dbReference type="Proteomes" id="UP001231518"/>
    </source>
</evidence>